<feature type="region of interest" description="Disordered" evidence="6">
    <location>
        <begin position="188"/>
        <end position="217"/>
    </location>
</feature>
<keyword evidence="3" id="KW-0863">Zinc-finger</keyword>
<dbReference type="RefSeq" id="XP_019208311.1">
    <property type="nucleotide sequence ID" value="XM_019352766.2"/>
</dbReference>
<dbReference type="CTD" id="51131"/>
<dbReference type="PROSITE" id="PS51805">
    <property type="entry name" value="EPHD"/>
    <property type="match status" value="1"/>
</dbReference>
<reference evidence="8" key="2">
    <citation type="submission" date="2025-09" db="UniProtKB">
        <authorList>
            <consortium name="Ensembl"/>
        </authorList>
    </citation>
    <scope>IDENTIFICATION</scope>
</reference>
<dbReference type="Pfam" id="PF13771">
    <property type="entry name" value="zf-HC5HC2H"/>
    <property type="match status" value="1"/>
</dbReference>
<feature type="compositionally biased region" description="Low complexity" evidence="6">
    <location>
        <begin position="269"/>
        <end position="286"/>
    </location>
</feature>
<accession>A0A669C836</accession>
<feature type="compositionally biased region" description="Basic residues" evidence="6">
    <location>
        <begin position="200"/>
        <end position="209"/>
    </location>
</feature>
<dbReference type="Proteomes" id="UP000005207">
    <property type="component" value="Unplaced"/>
</dbReference>
<dbReference type="PANTHER" id="PTHR12420:SF4">
    <property type="entry name" value="PHD FINGER PROTEIN 11"/>
    <property type="match status" value="1"/>
</dbReference>
<evidence type="ECO:0000256" key="2">
    <source>
        <dbReference type="ARBA" id="ARBA00022723"/>
    </source>
</evidence>
<dbReference type="PANTHER" id="PTHR12420">
    <property type="entry name" value="PHD FINGER PROTEIN"/>
    <property type="match status" value="1"/>
</dbReference>
<dbReference type="OrthoDB" id="512616at2759"/>
<keyword evidence="2" id="KW-0479">Metal-binding</keyword>
<evidence type="ECO:0000256" key="5">
    <source>
        <dbReference type="ARBA" id="ARBA00023242"/>
    </source>
</evidence>
<keyword evidence="4" id="KW-0862">Zinc</keyword>
<dbReference type="InParanoid" id="A0A669C836"/>
<dbReference type="InterPro" id="IPR034732">
    <property type="entry name" value="EPHD"/>
</dbReference>
<feature type="domain" description="PHD-type" evidence="7">
    <location>
        <begin position="64"/>
        <end position="182"/>
    </location>
</feature>
<feature type="region of interest" description="Disordered" evidence="6">
    <location>
        <begin position="255"/>
        <end position="379"/>
    </location>
</feature>
<evidence type="ECO:0000256" key="3">
    <source>
        <dbReference type="ARBA" id="ARBA00022771"/>
    </source>
</evidence>
<evidence type="ECO:0000256" key="1">
    <source>
        <dbReference type="ARBA" id="ARBA00004123"/>
    </source>
</evidence>
<evidence type="ECO:0000313" key="8">
    <source>
        <dbReference type="Ensembl" id="ENSONIP00000042787.1"/>
    </source>
</evidence>
<protein>
    <recommendedName>
        <fullName evidence="7">PHD-type domain-containing protein</fullName>
    </recommendedName>
</protein>
<feature type="compositionally biased region" description="Low complexity" evidence="6">
    <location>
        <begin position="504"/>
        <end position="523"/>
    </location>
</feature>
<name>A0A669C836_ORENI</name>
<dbReference type="InterPro" id="IPR001965">
    <property type="entry name" value="Znf_PHD"/>
</dbReference>
<proteinExistence type="predicted"/>
<feature type="compositionally biased region" description="Basic and acidic residues" evidence="6">
    <location>
        <begin position="290"/>
        <end position="302"/>
    </location>
</feature>
<dbReference type="GeneTree" id="ENSGT00950000182865"/>
<evidence type="ECO:0000256" key="6">
    <source>
        <dbReference type="SAM" id="MobiDB-lite"/>
    </source>
</evidence>
<organism evidence="8 9">
    <name type="scientific">Oreochromis niloticus</name>
    <name type="common">Nile tilapia</name>
    <name type="synonym">Tilapia nilotica</name>
    <dbReference type="NCBI Taxonomy" id="8128"/>
    <lineage>
        <taxon>Eukaryota</taxon>
        <taxon>Metazoa</taxon>
        <taxon>Chordata</taxon>
        <taxon>Craniata</taxon>
        <taxon>Vertebrata</taxon>
        <taxon>Euteleostomi</taxon>
        <taxon>Actinopterygii</taxon>
        <taxon>Neopterygii</taxon>
        <taxon>Teleostei</taxon>
        <taxon>Neoteleostei</taxon>
        <taxon>Acanthomorphata</taxon>
        <taxon>Ovalentaria</taxon>
        <taxon>Cichlomorphae</taxon>
        <taxon>Cichliformes</taxon>
        <taxon>Cichlidae</taxon>
        <taxon>African cichlids</taxon>
        <taxon>Pseudocrenilabrinae</taxon>
        <taxon>Oreochromini</taxon>
        <taxon>Oreochromis</taxon>
    </lineage>
</organism>
<feature type="region of interest" description="Disordered" evidence="6">
    <location>
        <begin position="438"/>
        <end position="531"/>
    </location>
</feature>
<dbReference type="AlphaFoldDB" id="A0A669C836"/>
<feature type="compositionally biased region" description="Polar residues" evidence="6">
    <location>
        <begin position="443"/>
        <end position="458"/>
    </location>
</feature>
<gene>
    <name evidence="8" type="primary">phf11</name>
</gene>
<keyword evidence="5" id="KW-0539">Nucleus</keyword>
<dbReference type="GO" id="GO:0005634">
    <property type="term" value="C:nucleus"/>
    <property type="evidence" value="ECO:0007669"/>
    <property type="project" value="UniProtKB-SubCell"/>
</dbReference>
<reference evidence="8" key="1">
    <citation type="submission" date="2025-08" db="UniProtKB">
        <authorList>
            <consortium name="Ensembl"/>
        </authorList>
    </citation>
    <scope>IDENTIFICATION</scope>
</reference>
<dbReference type="Ensembl" id="ENSONIT00000088160.1">
    <property type="protein sequence ID" value="ENSONIP00000042787.1"/>
    <property type="gene ID" value="ENSONIG00000006637.2"/>
</dbReference>
<evidence type="ECO:0000256" key="4">
    <source>
        <dbReference type="ARBA" id="ARBA00022833"/>
    </source>
</evidence>
<feature type="compositionally biased region" description="Polar residues" evidence="6">
    <location>
        <begin position="485"/>
        <end position="498"/>
    </location>
</feature>
<sequence length="619" mass="66754">MRFHAVMTERRMFLIEPGNPEEMGGEVGKKSFLNSSVIQHGRMRASLIEKVEAVCLSVKMSDSRVACILCQRSKETKLTGALSTKDEVTAHQNCLLFSAGIFCRDSPQFDDLFGFSVGDVLNEVKRGSKLTCNHCKKKGATAGCEVKRCKKSYHYPCAVKEGATTIEDDDQGRYVIYCSSHSEQQTQKSASTNEFASSIKKPRTAKKLKNSPNPNAPGPSKVCCLTCEKREGNISLESLSNSIVMSYCDKHAPASLKKNTDGEGTAAGSSVHSNDSSSSNSTMCSSSKRRLSDCDKQEETLLKRKPHHWKRRFSDSSNSVDNDNAGNTPMDIYAPLDSDIDENANSVPELETVPEVTRRDTKSPAGSSSGNHVEDEFNDEDNTIIESDADSESLLLPVKICIQTQSLTMSADELSPQTESAPPEDVLVNADVEPVIDKHEGSSPEQKAVQSPGQVTGGSSVSRPSSTAPPPSPDQSKSSPPHFTSLKSHTSPPCTSSAIPLAPPEHASVSISSSSSSPVALPSSPEPKIDSSSFWKSCNAAGCTEAIFTDFLDGMKNISSKIQSDQASQEEYDLALSVMAASGKLSEFVAKQQEELQKKQMELQKAAAAMKDVVSALRK</sequence>
<dbReference type="SMART" id="SM00249">
    <property type="entry name" value="PHD"/>
    <property type="match status" value="1"/>
</dbReference>
<dbReference type="InterPro" id="IPR013083">
    <property type="entry name" value="Znf_RING/FYVE/PHD"/>
</dbReference>
<feature type="compositionally biased region" description="Low complexity" evidence="6">
    <location>
        <begin position="315"/>
        <end position="324"/>
    </location>
</feature>
<dbReference type="GO" id="GO:0008270">
    <property type="term" value="F:zinc ion binding"/>
    <property type="evidence" value="ECO:0007669"/>
    <property type="project" value="UniProtKB-KW"/>
</dbReference>
<evidence type="ECO:0000259" key="7">
    <source>
        <dbReference type="PROSITE" id="PS51805"/>
    </source>
</evidence>
<dbReference type="GeneID" id="102082803"/>
<dbReference type="OMA" id="TCERKEG"/>
<dbReference type="InterPro" id="IPR051188">
    <property type="entry name" value="PHD-type_Zinc_Finger"/>
</dbReference>
<dbReference type="KEGG" id="onl:102082803"/>
<comment type="subcellular location">
    <subcellularLocation>
        <location evidence="1">Nucleus</location>
    </subcellularLocation>
</comment>
<dbReference type="Gene3D" id="3.30.40.10">
    <property type="entry name" value="Zinc/RING finger domain, C3HC4 (zinc finger)"/>
    <property type="match status" value="1"/>
</dbReference>
<evidence type="ECO:0000313" key="9">
    <source>
        <dbReference type="Proteomes" id="UP000005207"/>
    </source>
</evidence>
<keyword evidence="9" id="KW-1185">Reference proteome</keyword>